<dbReference type="GO" id="GO:0004862">
    <property type="term" value="F:cAMP-dependent protein kinase inhibitor activity"/>
    <property type="evidence" value="ECO:0007669"/>
    <property type="project" value="TreeGrafter"/>
</dbReference>
<evidence type="ECO:0000313" key="3">
    <source>
        <dbReference type="Proteomes" id="UP000011082"/>
    </source>
</evidence>
<accession>L2GM25</accession>
<dbReference type="InterPro" id="IPR014710">
    <property type="entry name" value="RmlC-like_jellyroll"/>
</dbReference>
<dbReference type="PRINTS" id="PR00103">
    <property type="entry name" value="CAMPKINASE"/>
</dbReference>
<dbReference type="EMBL" id="JH370136">
    <property type="protein sequence ID" value="ELA41943.1"/>
    <property type="molecule type" value="Genomic_DNA"/>
</dbReference>
<dbReference type="HOGENOM" id="CLU_075121_0_0_1"/>
<evidence type="ECO:0000313" key="2">
    <source>
        <dbReference type="EMBL" id="ELA41943.1"/>
    </source>
</evidence>
<feature type="domain" description="Cyclic nucleotide-binding" evidence="1">
    <location>
        <begin position="106"/>
        <end position="203"/>
    </location>
</feature>
<dbReference type="InterPro" id="IPR018490">
    <property type="entry name" value="cNMP-bd_dom_sf"/>
</dbReference>
<dbReference type="OrthoDB" id="417078at2759"/>
<dbReference type="InParanoid" id="L2GM25"/>
<dbReference type="PROSITE" id="PS00888">
    <property type="entry name" value="CNMP_BINDING_1"/>
    <property type="match status" value="1"/>
</dbReference>
<dbReference type="GO" id="GO:0005952">
    <property type="term" value="C:cAMP-dependent protein kinase complex"/>
    <property type="evidence" value="ECO:0007669"/>
    <property type="project" value="InterPro"/>
</dbReference>
<dbReference type="Proteomes" id="UP000011082">
    <property type="component" value="Unassembled WGS sequence"/>
</dbReference>
<name>L2GM25_VITCO</name>
<dbReference type="CDD" id="cd00038">
    <property type="entry name" value="CAP_ED"/>
    <property type="match status" value="1"/>
</dbReference>
<dbReference type="SMART" id="SM00100">
    <property type="entry name" value="cNMP"/>
    <property type="match status" value="1"/>
</dbReference>
<evidence type="ECO:0000259" key="1">
    <source>
        <dbReference type="PROSITE" id="PS50042"/>
    </source>
</evidence>
<gene>
    <name evidence="2" type="ORF">VICG_00960</name>
</gene>
<dbReference type="Pfam" id="PF00027">
    <property type="entry name" value="cNMP_binding"/>
    <property type="match status" value="1"/>
</dbReference>
<dbReference type="GO" id="GO:0005829">
    <property type="term" value="C:cytosol"/>
    <property type="evidence" value="ECO:0007669"/>
    <property type="project" value="TreeGrafter"/>
</dbReference>
<organism evidence="2 3">
    <name type="scientific">Vittaforma corneae (strain ATCC 50505)</name>
    <name type="common">Microsporidian parasite</name>
    <name type="synonym">Nosema corneum</name>
    <dbReference type="NCBI Taxonomy" id="993615"/>
    <lineage>
        <taxon>Eukaryota</taxon>
        <taxon>Fungi</taxon>
        <taxon>Fungi incertae sedis</taxon>
        <taxon>Microsporidia</taxon>
        <taxon>Nosematidae</taxon>
        <taxon>Vittaforma</taxon>
    </lineage>
</organism>
<dbReference type="STRING" id="993615.L2GM25"/>
<dbReference type="AlphaFoldDB" id="L2GM25"/>
<dbReference type="RefSeq" id="XP_007604407.1">
    <property type="nucleotide sequence ID" value="XM_007604345.1"/>
</dbReference>
<protein>
    <recommendedName>
        <fullName evidence="1">Cyclic nucleotide-binding domain-containing protein</fullName>
    </recommendedName>
</protein>
<dbReference type="Gene3D" id="2.60.120.10">
    <property type="entry name" value="Jelly Rolls"/>
    <property type="match status" value="1"/>
</dbReference>
<dbReference type="PANTHER" id="PTHR11635:SF152">
    <property type="entry name" value="CAMP-DEPENDENT PROTEIN KINASE TYPE I REGULATORY SUBUNIT-RELATED"/>
    <property type="match status" value="1"/>
</dbReference>
<dbReference type="GO" id="GO:0034236">
    <property type="term" value="F:protein kinase A catalytic subunit binding"/>
    <property type="evidence" value="ECO:0007669"/>
    <property type="project" value="TreeGrafter"/>
</dbReference>
<dbReference type="PROSITE" id="PS50042">
    <property type="entry name" value="CNMP_BINDING_3"/>
    <property type="match status" value="1"/>
</dbReference>
<dbReference type="GO" id="GO:0030552">
    <property type="term" value="F:cAMP binding"/>
    <property type="evidence" value="ECO:0007669"/>
    <property type="project" value="TreeGrafter"/>
</dbReference>
<dbReference type="InterPro" id="IPR000595">
    <property type="entry name" value="cNMP-bd_dom"/>
</dbReference>
<sequence>MDSEKARERLKDHAKLFGYQLKTEQEDEIVILYELNNEFYTDDAFSLHIENYMSRQADFQDTVWKEHRRPSVFAKRVSTEIFDIPTYKKTPELTRFLVSQLGASIPFCLLDEEQKCSLVNTMHPLYVEAGVVLIREGDVGAEMYIVEEGEFEVIIGSDLVNRMYSGAVFGELALLHGIPRTATVRAVKKSRVWSAEQTSFTSIRIRDQVYKKSLAREVILEDPFFRESLEDPGNVERILSSASCKFMPASTQFELQDDEVVIVLKPAKIKDTEARDVQPKDLIHTSFRCLTNLECYIVKTKDITE</sequence>
<dbReference type="InterPro" id="IPR018488">
    <property type="entry name" value="cNMP-bd_CS"/>
</dbReference>
<dbReference type="GeneID" id="19881672"/>
<dbReference type="VEuPathDB" id="MicrosporidiaDB:VICG_00960"/>
<keyword evidence="3" id="KW-1185">Reference proteome</keyword>
<dbReference type="InterPro" id="IPR050503">
    <property type="entry name" value="cAMP-dep_PK_reg_su-like"/>
</dbReference>
<dbReference type="OMA" id="QENKWNI"/>
<dbReference type="PANTHER" id="PTHR11635">
    <property type="entry name" value="CAMP-DEPENDENT PROTEIN KINASE REGULATORY CHAIN"/>
    <property type="match status" value="1"/>
</dbReference>
<proteinExistence type="predicted"/>
<dbReference type="SUPFAM" id="SSF51206">
    <property type="entry name" value="cAMP-binding domain-like"/>
    <property type="match status" value="1"/>
</dbReference>
<reference evidence="3" key="1">
    <citation type="submission" date="2011-05" db="EMBL/GenBank/DDBJ databases">
        <title>The genome sequence of Vittaforma corneae strain ATCC 50505.</title>
        <authorList>
            <consortium name="The Broad Institute Genome Sequencing Platform"/>
            <person name="Cuomo C."/>
            <person name="Didier E."/>
            <person name="Bowers L."/>
            <person name="Young S.K."/>
            <person name="Zeng Q."/>
            <person name="Gargeya S."/>
            <person name="Fitzgerald M."/>
            <person name="Haas B."/>
            <person name="Abouelleil A."/>
            <person name="Alvarado L."/>
            <person name="Arachchi H.M."/>
            <person name="Berlin A."/>
            <person name="Chapman S.B."/>
            <person name="Gearin G."/>
            <person name="Goldberg J."/>
            <person name="Griggs A."/>
            <person name="Gujja S."/>
            <person name="Hansen M."/>
            <person name="Heiman D."/>
            <person name="Howarth C."/>
            <person name="Larimer J."/>
            <person name="Lui A."/>
            <person name="MacDonald P.J.P."/>
            <person name="McCowen C."/>
            <person name="Montmayeur A."/>
            <person name="Murphy C."/>
            <person name="Neiman D."/>
            <person name="Pearson M."/>
            <person name="Priest M."/>
            <person name="Roberts A."/>
            <person name="Saif S."/>
            <person name="Shea T."/>
            <person name="Sisk P."/>
            <person name="Stolte C."/>
            <person name="Sykes S."/>
            <person name="Wortman J."/>
            <person name="Nusbaum C."/>
            <person name="Birren B."/>
        </authorList>
    </citation>
    <scope>NUCLEOTIDE SEQUENCE [LARGE SCALE GENOMIC DNA]</scope>
    <source>
        <strain evidence="3">ATCC 50505</strain>
    </source>
</reference>
<dbReference type="PROSITE" id="PS00889">
    <property type="entry name" value="CNMP_BINDING_2"/>
    <property type="match status" value="1"/>
</dbReference>